<protein>
    <submittedName>
        <fullName evidence="5">Oidioi.mRNA.OKI2018_I69.PAR.g8948.t1.cds</fullName>
    </submittedName>
</protein>
<feature type="domain" description="P-type" evidence="4">
    <location>
        <begin position="404"/>
        <end position="472"/>
    </location>
</feature>
<reference evidence="5 6" key="1">
    <citation type="submission" date="2021-04" db="EMBL/GenBank/DDBJ databases">
        <authorList>
            <person name="Bliznina A."/>
        </authorList>
    </citation>
    <scope>NUCLEOTIDE SEQUENCE [LARGE SCALE GENOMIC DNA]</scope>
</reference>
<dbReference type="SUPFAM" id="SSF57492">
    <property type="entry name" value="Trefoil"/>
    <property type="match status" value="1"/>
</dbReference>
<comment type="caution">
    <text evidence="2">Lacks conserved residue(s) required for the propagation of feature annotation.</text>
</comment>
<keyword evidence="3" id="KW-0732">Signal</keyword>
<accession>A0ABN7RMT5</accession>
<feature type="chain" id="PRO_5045666967" evidence="3">
    <location>
        <begin position="17"/>
        <end position="803"/>
    </location>
</feature>
<keyword evidence="6" id="KW-1185">Reference proteome</keyword>
<dbReference type="EMBL" id="OU015568">
    <property type="protein sequence ID" value="CAG5078273.1"/>
    <property type="molecule type" value="Genomic_DNA"/>
</dbReference>
<dbReference type="PANTHER" id="PTHR13826:SF14">
    <property type="entry name" value="TREFOIL FACTOR 2"/>
    <property type="match status" value="1"/>
</dbReference>
<evidence type="ECO:0000256" key="3">
    <source>
        <dbReference type="SAM" id="SignalP"/>
    </source>
</evidence>
<feature type="signal peptide" evidence="3">
    <location>
        <begin position="1"/>
        <end position="16"/>
    </location>
</feature>
<proteinExistence type="predicted"/>
<gene>
    <name evidence="5" type="ORF">OKIOD_LOCUS506</name>
</gene>
<dbReference type="PANTHER" id="PTHR13826">
    <property type="entry name" value="INTESTINAL TREFOIL FACTOR-RELATED"/>
    <property type="match status" value="1"/>
</dbReference>
<dbReference type="InterPro" id="IPR000519">
    <property type="entry name" value="P_trefoil_dom"/>
</dbReference>
<organism evidence="5 6">
    <name type="scientific">Oikopleura dioica</name>
    <name type="common">Tunicate</name>
    <dbReference type="NCBI Taxonomy" id="34765"/>
    <lineage>
        <taxon>Eukaryota</taxon>
        <taxon>Metazoa</taxon>
        <taxon>Chordata</taxon>
        <taxon>Tunicata</taxon>
        <taxon>Appendicularia</taxon>
        <taxon>Copelata</taxon>
        <taxon>Oikopleuridae</taxon>
        <taxon>Oikopleura</taxon>
    </lineage>
</organism>
<name>A0ABN7RMT5_OIKDI</name>
<dbReference type="SMART" id="SM00018">
    <property type="entry name" value="PD"/>
    <property type="match status" value="2"/>
</dbReference>
<evidence type="ECO:0000313" key="6">
    <source>
        <dbReference type="Proteomes" id="UP001158576"/>
    </source>
</evidence>
<dbReference type="PROSITE" id="PS51448">
    <property type="entry name" value="P_TREFOIL_2"/>
    <property type="match status" value="2"/>
</dbReference>
<evidence type="ECO:0000256" key="2">
    <source>
        <dbReference type="PROSITE-ProRule" id="PRU00779"/>
    </source>
</evidence>
<dbReference type="Gene3D" id="4.10.110.10">
    <property type="entry name" value="Spasmolytic Protein, domain 1"/>
    <property type="match status" value="2"/>
</dbReference>
<evidence type="ECO:0000256" key="1">
    <source>
        <dbReference type="ARBA" id="ARBA00023157"/>
    </source>
</evidence>
<dbReference type="Pfam" id="PF00088">
    <property type="entry name" value="Trefoil"/>
    <property type="match status" value="1"/>
</dbReference>
<evidence type="ECO:0000313" key="5">
    <source>
        <dbReference type="EMBL" id="CAG5078273.1"/>
    </source>
</evidence>
<keyword evidence="1" id="KW-1015">Disulfide bond</keyword>
<dbReference type="Proteomes" id="UP001158576">
    <property type="component" value="Chromosome PAR"/>
</dbReference>
<dbReference type="InterPro" id="IPR017994">
    <property type="entry name" value="P_trefoil_chordata"/>
</dbReference>
<dbReference type="CDD" id="cd00111">
    <property type="entry name" value="Trefoil"/>
    <property type="match status" value="2"/>
</dbReference>
<dbReference type="InterPro" id="IPR044913">
    <property type="entry name" value="P_trefoil_dom_sf"/>
</dbReference>
<sequence length="803" mass="89060">MKALSLASCLLASASGLEFGGSDTTETLLLWQVLKSGGDMGVQQTMMPLLMKNLMDDSTSDNDDDELQQMLLMGSFSNPEMQSWLPFILGSDKRTTTDKLLLMQYLQMAENQGLQGMSELYPLMMMNEDRYCDKNGIICECKESKADSLLKIMLLTGGSFLGNSPQQNLFFLLFNDEDGCTCTMEDGSGEQQCTEDEVKGIDPMMMYFMMSAIPTPLQNQPEFVPRSFGFDTKQLLMSQMAGLPQEYQYLMNVDGASRRELMKLQLYQTIGVPPALIELFSAKASGQPLQPSDKYNMIQWIFPDQELAPEITALMMGVSGAKEFYISSLLSSNQIPEITGILMMAVADNAPATEIKAVLTQVASGQLNPEQFHVINKPFVPELPVGIYPGQELFFIHIHLLGLDTCAMHDLKNRYPCQKNQYGGRGPLNAEQCEIAPYCCWNPVQLSDSQVSALTDGEITKASNVPWCYYNVFFIFHDQYKLKVARPIKAQNIQTPAVRKLKVSWTDAGTGETKWALVQLGAGGTAADLTCKNLIVDTNGEATDLDDGTACSTANIVLPGGITGPFLAPPKLVEMVKAKYNREEALWNTAFAPPAQCPGLFRYGLQLDPIVYARSVANPLTGLAAVNTNSAIRALLNERTDCGFPGIPKFQCVAIRGCCWDEAVYNPAYKIPQCYKPIDLVPASVFKIVEPPAELRPVAGECNTNFFRVPQLYYEREACNYDFDMYKYGGIEGNKTPLDPPTLNDCIFKLGCCWEDDEEIVRKYDWVPRCYKRQRSQTGVETAVPLDLDVNQLVARAADLGDN</sequence>
<evidence type="ECO:0000259" key="4">
    <source>
        <dbReference type="PROSITE" id="PS51448"/>
    </source>
</evidence>
<feature type="domain" description="P-type" evidence="4">
    <location>
        <begin position="630"/>
        <end position="678"/>
    </location>
</feature>